<reference evidence="1 2" key="1">
    <citation type="journal article" date="2016" name="Genome Announc.">
        <title>Complete Genome Sequence of Thiostrepton-Producing Streptomyces laurentii ATCC 31255.</title>
        <authorList>
            <person name="Doi K."/>
            <person name="Fujino Y."/>
            <person name="Nagayoshi Y."/>
            <person name="Ohshima T."/>
            <person name="Ogata S."/>
        </authorList>
    </citation>
    <scope>NUCLEOTIDE SEQUENCE [LARGE SCALE GENOMIC DNA]</scope>
    <source>
        <strain evidence="1 2">ATCC 31255</strain>
    </source>
</reference>
<keyword evidence="2" id="KW-1185">Reference proteome</keyword>
<dbReference type="KEGG" id="slau:SLA_0162"/>
<organism evidence="1 2">
    <name type="scientific">Streptomyces laurentii</name>
    <dbReference type="NCBI Taxonomy" id="39478"/>
    <lineage>
        <taxon>Bacteria</taxon>
        <taxon>Bacillati</taxon>
        <taxon>Actinomycetota</taxon>
        <taxon>Actinomycetes</taxon>
        <taxon>Kitasatosporales</taxon>
        <taxon>Streptomycetaceae</taxon>
        <taxon>Streptomyces</taxon>
    </lineage>
</organism>
<sequence length="151" mass="17097">MDLRAPVPSRRLGPYALTDDGIAVLLAHYEFHDAGIRRVIIDQEFGWEPRGRVVRLVIDARVRDEGHRWEPVCLDLAGVRRFRIDESPGAPAGVLVDAPRFTRFDGLIQVDLCAERFGSLRPRSGQEVFEGSEWVFEAVEGTWSVLEPWSV</sequence>
<accession>A0A160NS47</accession>
<gene>
    <name evidence="1" type="ORF">SLA_0162</name>
</gene>
<protein>
    <submittedName>
        <fullName evidence="1">Uncharacterized protein</fullName>
    </submittedName>
</protein>
<dbReference type="AlphaFoldDB" id="A0A160NS47"/>
<name>A0A160NS47_STRLU</name>
<evidence type="ECO:0000313" key="1">
    <source>
        <dbReference type="EMBL" id="BAU81117.1"/>
    </source>
</evidence>
<proteinExistence type="predicted"/>
<evidence type="ECO:0000313" key="2">
    <source>
        <dbReference type="Proteomes" id="UP000217676"/>
    </source>
</evidence>
<dbReference type="Proteomes" id="UP000217676">
    <property type="component" value="Chromosome"/>
</dbReference>
<dbReference type="EMBL" id="AP017424">
    <property type="protein sequence ID" value="BAU81117.1"/>
    <property type="molecule type" value="Genomic_DNA"/>
</dbReference>